<keyword evidence="2" id="KW-0067">ATP-binding</keyword>
<dbReference type="SMART" id="SM00382">
    <property type="entry name" value="AAA"/>
    <property type="match status" value="1"/>
</dbReference>
<feature type="domain" description="ABC transporter" evidence="3">
    <location>
        <begin position="2"/>
        <end position="207"/>
    </location>
</feature>
<dbReference type="KEGG" id="lwi:UE46_13510"/>
<dbReference type="InterPro" id="IPR003593">
    <property type="entry name" value="AAA+_ATPase"/>
</dbReference>
<keyword evidence="1" id="KW-0547">Nucleotide-binding</keyword>
<dbReference type="RefSeq" id="WP_233230937.1">
    <property type="nucleotide sequence ID" value="NZ_CP011102.1"/>
</dbReference>
<dbReference type="PANTHER" id="PTHR43158:SF7">
    <property type="entry name" value="ABC TRANSPORTER, ATP-BINDING PROTEIN"/>
    <property type="match status" value="1"/>
</dbReference>
<sequence>MLEIINLEKKYKNKTILSNFNMLLDSAGIIFFLGKNGAGKTTFFNCIMGFEDYSGEVIKPVNVATVFDESHLYSNLNAFDNIALLVGKNLGDSERELLLKYIDESVLNRKVKSYSLGQKKILAILIAMFTNPQLLILDEVSNGLDYDTAKQVKNLLIACKKETLILVCGHQFDFYNQILDEVFVINDKKLVQVDINDFTDLEKVYEKFVG</sequence>
<evidence type="ECO:0000256" key="2">
    <source>
        <dbReference type="ARBA" id="ARBA00022840"/>
    </source>
</evidence>
<dbReference type="EMBL" id="CP011102">
    <property type="protein sequence ID" value="AQY51943.1"/>
    <property type="molecule type" value="Genomic_DNA"/>
</dbReference>
<organism evidence="4 5">
    <name type="scientific">Listeria weihenstephanensis</name>
    <dbReference type="NCBI Taxonomy" id="1006155"/>
    <lineage>
        <taxon>Bacteria</taxon>
        <taxon>Bacillati</taxon>
        <taxon>Bacillota</taxon>
        <taxon>Bacilli</taxon>
        <taxon>Bacillales</taxon>
        <taxon>Listeriaceae</taxon>
        <taxon>Listeria</taxon>
    </lineage>
</organism>
<dbReference type="GO" id="GO:0005524">
    <property type="term" value="F:ATP binding"/>
    <property type="evidence" value="ECO:0007669"/>
    <property type="project" value="UniProtKB-KW"/>
</dbReference>
<dbReference type="Pfam" id="PF00005">
    <property type="entry name" value="ABC_tran"/>
    <property type="match status" value="1"/>
</dbReference>
<dbReference type="InterPro" id="IPR003439">
    <property type="entry name" value="ABC_transporter-like_ATP-bd"/>
</dbReference>
<dbReference type="Proteomes" id="UP000223060">
    <property type="component" value="Chromosome"/>
</dbReference>
<dbReference type="Gene3D" id="3.40.50.300">
    <property type="entry name" value="P-loop containing nucleotide triphosphate hydrolases"/>
    <property type="match status" value="1"/>
</dbReference>
<dbReference type="PANTHER" id="PTHR43158">
    <property type="entry name" value="SKFA PEPTIDE EXPORT ATP-BINDING PROTEIN SKFE"/>
    <property type="match status" value="1"/>
</dbReference>
<evidence type="ECO:0000313" key="4">
    <source>
        <dbReference type="EMBL" id="AQY51943.1"/>
    </source>
</evidence>
<dbReference type="PROSITE" id="PS50893">
    <property type="entry name" value="ABC_TRANSPORTER_2"/>
    <property type="match status" value="1"/>
</dbReference>
<dbReference type="GO" id="GO:0016887">
    <property type="term" value="F:ATP hydrolysis activity"/>
    <property type="evidence" value="ECO:0007669"/>
    <property type="project" value="InterPro"/>
</dbReference>
<gene>
    <name evidence="4" type="ORF">UE46_13510</name>
</gene>
<accession>A0A1S7FX02</accession>
<reference evidence="5" key="1">
    <citation type="submission" date="2015-03" db="EMBL/GenBank/DDBJ databases">
        <authorList>
            <person name="Ferrari E."/>
            <person name="Walter M.C."/>
            <person name="Huptas C."/>
            <person name="Scherer S."/>
            <person name="Mueller-Herbst S."/>
        </authorList>
    </citation>
    <scope>NUCLEOTIDE SEQUENCE [LARGE SCALE GENOMIC DNA]</scope>
    <source>
        <strain evidence="5">LWP01</strain>
    </source>
</reference>
<keyword evidence="5" id="KW-1185">Reference proteome</keyword>
<evidence type="ECO:0000259" key="3">
    <source>
        <dbReference type="PROSITE" id="PS50893"/>
    </source>
</evidence>
<dbReference type="AlphaFoldDB" id="A0A1S7FX02"/>
<evidence type="ECO:0000256" key="1">
    <source>
        <dbReference type="ARBA" id="ARBA00022741"/>
    </source>
</evidence>
<proteinExistence type="predicted"/>
<name>A0A1S7FX02_9LIST</name>
<evidence type="ECO:0000313" key="5">
    <source>
        <dbReference type="Proteomes" id="UP000223060"/>
    </source>
</evidence>
<dbReference type="SUPFAM" id="SSF52540">
    <property type="entry name" value="P-loop containing nucleoside triphosphate hydrolases"/>
    <property type="match status" value="1"/>
</dbReference>
<protein>
    <recommendedName>
        <fullName evidence="3">ABC transporter domain-containing protein</fullName>
    </recommendedName>
</protein>
<dbReference type="InterPro" id="IPR027417">
    <property type="entry name" value="P-loop_NTPase"/>
</dbReference>